<dbReference type="Proteomes" id="UP001178148">
    <property type="component" value="Unassembled WGS sequence"/>
</dbReference>
<sequence length="92" mass="10634">MESEESSQQQIIEGKACIEQAEQLFEKMQHLRNLLLIKHGAGRRYLQYTKPNTDLLKKAEQAILSNLQSKKPISNKRKKSCMVQMMNRNGMA</sequence>
<proteinExistence type="predicted"/>
<gene>
    <name evidence="1" type="ORF">QS748_04190</name>
</gene>
<comment type="caution">
    <text evidence="1">The sequence shown here is derived from an EMBL/GenBank/DDBJ whole genome shotgun (WGS) entry which is preliminary data.</text>
</comment>
<protein>
    <submittedName>
        <fullName evidence="1">Uncharacterized protein</fullName>
    </submittedName>
</protein>
<evidence type="ECO:0000313" key="1">
    <source>
        <dbReference type="EMBL" id="MDP0588413.1"/>
    </source>
</evidence>
<accession>A0AA90NKM1</accession>
<keyword evidence="2" id="KW-1185">Reference proteome</keyword>
<name>A0AA90NKM1_9GAMM</name>
<organism evidence="1 2">
    <name type="scientific">Candidatus Endonucleibacter bathymodioli</name>
    <dbReference type="NCBI Taxonomy" id="539814"/>
    <lineage>
        <taxon>Bacteria</taxon>
        <taxon>Pseudomonadati</taxon>
        <taxon>Pseudomonadota</taxon>
        <taxon>Gammaproteobacteria</taxon>
        <taxon>Oceanospirillales</taxon>
        <taxon>Endozoicomonadaceae</taxon>
        <taxon>Candidatus Endonucleibacter</taxon>
    </lineage>
</organism>
<dbReference type="EMBL" id="JASXSV010000004">
    <property type="protein sequence ID" value="MDP0588413.1"/>
    <property type="molecule type" value="Genomic_DNA"/>
</dbReference>
<reference evidence="1 2" key="1">
    <citation type="journal article" date="2023" name="bioRxiv">
        <title>An intranuclear bacterial parasite of deep-sea mussels expresses apoptosis inhibitors acquired from its host.</title>
        <authorList>
            <person name="Gonzalez Porras M.A."/>
            <person name="Assie A."/>
            <person name="Tietjen M."/>
            <person name="Violette M."/>
            <person name="Kleiner M."/>
            <person name="Gruber-Vodicka H."/>
            <person name="Dubilier N."/>
            <person name="Leisch N."/>
        </authorList>
    </citation>
    <scope>NUCLEOTIDE SEQUENCE [LARGE SCALE GENOMIC DNA]</scope>
    <source>
        <strain evidence="1">IAP13</strain>
    </source>
</reference>
<evidence type="ECO:0000313" key="2">
    <source>
        <dbReference type="Proteomes" id="UP001178148"/>
    </source>
</evidence>
<dbReference type="AlphaFoldDB" id="A0AA90NKM1"/>